<evidence type="ECO:0000313" key="1">
    <source>
        <dbReference type="EMBL" id="PYE50572.1"/>
    </source>
</evidence>
<dbReference type="EMBL" id="QJSX01000017">
    <property type="protein sequence ID" value="PYE50572.1"/>
    <property type="molecule type" value="Genomic_DNA"/>
</dbReference>
<accession>A0A318SHS3</accession>
<evidence type="ECO:0000313" key="2">
    <source>
        <dbReference type="Proteomes" id="UP000248326"/>
    </source>
</evidence>
<proteinExistence type="predicted"/>
<name>A0A318SHS3_9DEIO</name>
<sequence length="74" mass="8606">MSMQSRPAVRFRALTSTPHQERCRAVHFSFHHGNQTIAQACTALNLPWQTPLDVERYLVYYRAWCEGMNLAPRS</sequence>
<dbReference type="AlphaFoldDB" id="A0A318SHS3"/>
<gene>
    <name evidence="1" type="ORF">DES52_11790</name>
</gene>
<reference evidence="1 2" key="1">
    <citation type="submission" date="2018-06" db="EMBL/GenBank/DDBJ databases">
        <title>Genomic Encyclopedia of Type Strains, Phase IV (KMG-IV): sequencing the most valuable type-strain genomes for metagenomic binning, comparative biology and taxonomic classification.</title>
        <authorList>
            <person name="Goeker M."/>
        </authorList>
    </citation>
    <scope>NUCLEOTIDE SEQUENCE [LARGE SCALE GENOMIC DNA]</scope>
    <source>
        <strain evidence="1 2">DSM 18048</strain>
    </source>
</reference>
<dbReference type="RefSeq" id="WP_110888329.1">
    <property type="nucleotide sequence ID" value="NZ_QJSX01000017.1"/>
</dbReference>
<comment type="caution">
    <text evidence="1">The sequence shown here is derived from an EMBL/GenBank/DDBJ whole genome shotgun (WGS) entry which is preliminary data.</text>
</comment>
<keyword evidence="2" id="KW-1185">Reference proteome</keyword>
<dbReference type="Proteomes" id="UP000248326">
    <property type="component" value="Unassembled WGS sequence"/>
</dbReference>
<organism evidence="1 2">
    <name type="scientific">Deinococcus yavapaiensis KR-236</name>
    <dbReference type="NCBI Taxonomy" id="694435"/>
    <lineage>
        <taxon>Bacteria</taxon>
        <taxon>Thermotogati</taxon>
        <taxon>Deinococcota</taxon>
        <taxon>Deinococci</taxon>
        <taxon>Deinococcales</taxon>
        <taxon>Deinococcaceae</taxon>
        <taxon>Deinococcus</taxon>
    </lineage>
</organism>
<protein>
    <submittedName>
        <fullName evidence="1">Uncharacterized protein</fullName>
    </submittedName>
</protein>